<name>A0A922I2S2_DERFA</name>
<evidence type="ECO:0000313" key="2">
    <source>
        <dbReference type="EMBL" id="KAH9518047.1"/>
    </source>
</evidence>
<dbReference type="Proteomes" id="UP000790347">
    <property type="component" value="Unassembled WGS sequence"/>
</dbReference>
<evidence type="ECO:0000256" key="1">
    <source>
        <dbReference type="SAM" id="Phobius"/>
    </source>
</evidence>
<keyword evidence="1" id="KW-1133">Transmembrane helix</keyword>
<protein>
    <submittedName>
        <fullName evidence="2">Uncharacterized protein</fullName>
    </submittedName>
</protein>
<comment type="caution">
    <text evidence="2">The sequence shown here is derived from an EMBL/GenBank/DDBJ whole genome shotgun (WGS) entry which is preliminary data.</text>
</comment>
<keyword evidence="1" id="KW-0472">Membrane</keyword>
<keyword evidence="1" id="KW-0812">Transmembrane</keyword>
<dbReference type="EMBL" id="ASGP02000003">
    <property type="protein sequence ID" value="KAH9518047.1"/>
    <property type="molecule type" value="Genomic_DNA"/>
</dbReference>
<dbReference type="AlphaFoldDB" id="A0A922I2S2"/>
<reference evidence="2" key="1">
    <citation type="submission" date="2013-05" db="EMBL/GenBank/DDBJ databases">
        <authorList>
            <person name="Yim A.K.Y."/>
            <person name="Chan T.F."/>
            <person name="Ji K.M."/>
            <person name="Liu X.Y."/>
            <person name="Zhou J.W."/>
            <person name="Li R.Q."/>
            <person name="Yang K.Y."/>
            <person name="Li J."/>
            <person name="Li M."/>
            <person name="Law P.T.W."/>
            <person name="Wu Y.L."/>
            <person name="Cai Z.L."/>
            <person name="Qin H."/>
            <person name="Bao Y."/>
            <person name="Leung R.K.K."/>
            <person name="Ng P.K.S."/>
            <person name="Zou J."/>
            <person name="Zhong X.J."/>
            <person name="Ran P.X."/>
            <person name="Zhong N.S."/>
            <person name="Liu Z.G."/>
            <person name="Tsui S.K.W."/>
        </authorList>
    </citation>
    <scope>NUCLEOTIDE SEQUENCE</scope>
    <source>
        <strain evidence="2">Derf</strain>
        <tissue evidence="2">Whole organism</tissue>
    </source>
</reference>
<keyword evidence="3" id="KW-1185">Reference proteome</keyword>
<dbReference type="PROSITE" id="PS51257">
    <property type="entry name" value="PROKAR_LIPOPROTEIN"/>
    <property type="match status" value="1"/>
</dbReference>
<gene>
    <name evidence="2" type="ORF">DERF_008650</name>
</gene>
<organism evidence="2 3">
    <name type="scientific">Dermatophagoides farinae</name>
    <name type="common">American house dust mite</name>
    <dbReference type="NCBI Taxonomy" id="6954"/>
    <lineage>
        <taxon>Eukaryota</taxon>
        <taxon>Metazoa</taxon>
        <taxon>Ecdysozoa</taxon>
        <taxon>Arthropoda</taxon>
        <taxon>Chelicerata</taxon>
        <taxon>Arachnida</taxon>
        <taxon>Acari</taxon>
        <taxon>Acariformes</taxon>
        <taxon>Sarcoptiformes</taxon>
        <taxon>Astigmata</taxon>
        <taxon>Psoroptidia</taxon>
        <taxon>Analgoidea</taxon>
        <taxon>Pyroglyphidae</taxon>
        <taxon>Dermatophagoidinae</taxon>
        <taxon>Dermatophagoides</taxon>
    </lineage>
</organism>
<sequence>MIKNQTYCKEFVIVTILIFTCIATWCSCLIIIHFIIEILSDRCGYMHVNKTSGSGKEINNRRIFCLLMFQFPNIEVNTNAAFQIPMILIF</sequence>
<evidence type="ECO:0000313" key="3">
    <source>
        <dbReference type="Proteomes" id="UP000790347"/>
    </source>
</evidence>
<accession>A0A922I2S2</accession>
<proteinExistence type="predicted"/>
<feature type="transmembrane region" description="Helical" evidence="1">
    <location>
        <begin position="12"/>
        <end position="36"/>
    </location>
</feature>
<reference evidence="2" key="2">
    <citation type="journal article" date="2022" name="Res Sq">
        <title>Comparative Genomics Reveals Insights into the Divergent Evolution of Astigmatic Mites and Household Pest Adaptations.</title>
        <authorList>
            <person name="Xiong Q."/>
            <person name="Wan A.T.-Y."/>
            <person name="Liu X.-Y."/>
            <person name="Fung C.S.-H."/>
            <person name="Xiao X."/>
            <person name="Malainual N."/>
            <person name="Hou J."/>
            <person name="Wang L."/>
            <person name="Wang M."/>
            <person name="Yang K."/>
            <person name="Cui Y."/>
            <person name="Leung E."/>
            <person name="Nong W."/>
            <person name="Shin S.-K."/>
            <person name="Au S."/>
            <person name="Jeong K.Y."/>
            <person name="Chew F.T."/>
            <person name="Hui J."/>
            <person name="Leung T.F."/>
            <person name="Tungtrongchitr A."/>
            <person name="Zhong N."/>
            <person name="Liu Z."/>
            <person name="Tsui S."/>
        </authorList>
    </citation>
    <scope>NUCLEOTIDE SEQUENCE</scope>
    <source>
        <strain evidence="2">Derf</strain>
        <tissue evidence="2">Whole organism</tissue>
    </source>
</reference>